<proteinExistence type="predicted"/>
<dbReference type="eggNOG" id="ENOG5032SWT">
    <property type="taxonomic scope" value="Bacteria"/>
</dbReference>
<dbReference type="Proteomes" id="UP000010121">
    <property type="component" value="Unassembled WGS sequence"/>
</dbReference>
<protein>
    <submittedName>
        <fullName evidence="1">Uncharacterized protein</fullName>
    </submittedName>
</protein>
<evidence type="ECO:0000313" key="2">
    <source>
        <dbReference type="Proteomes" id="UP000010121"/>
    </source>
</evidence>
<evidence type="ECO:0000313" key="1">
    <source>
        <dbReference type="EMBL" id="EEW24764.1"/>
    </source>
</evidence>
<name>C8S2T8_9RHOB</name>
<dbReference type="EMBL" id="ACYY01000015">
    <property type="protein sequence ID" value="EEW24764.1"/>
    <property type="molecule type" value="Genomic_DNA"/>
</dbReference>
<dbReference type="OrthoDB" id="9017325at2"/>
<accession>C8S2T8</accession>
<gene>
    <name evidence="1" type="ORF">Rsw2DRAFT_2366</name>
</gene>
<sequence length="248" mass="26666">MPDFLPDLPVEAILASLARAPGNALKSGKFDGPESSQALVANAFGWFLHRPEALPPLPGVPSSRVEQVSLQAEMRYPWSGGRHPWLDVGVMTHTTLIGVVAKRYEPFRPGKHSDFAEIPAQADWGPGMARYRQLQRDLQAGAGFAALDAVQLVKAAYGLRTRAEKAARGAVLVYLYAEPPAWASGKPVDPALIARHRLEVARFGKAVAGDTVVFAGLRWGDQLAQWAGVPALAAHVAALQTRFGPLQP</sequence>
<dbReference type="RefSeq" id="WP_008031244.1">
    <property type="nucleotide sequence ID" value="NZ_ACYY01000015.1"/>
</dbReference>
<organism evidence="1 2">
    <name type="scientific">Rhodobacter ferrooxidans</name>
    <dbReference type="NCBI Taxonomy" id="371731"/>
    <lineage>
        <taxon>Bacteria</taxon>
        <taxon>Pseudomonadati</taxon>
        <taxon>Pseudomonadota</taxon>
        <taxon>Alphaproteobacteria</taxon>
        <taxon>Rhodobacterales</taxon>
        <taxon>Rhodobacter group</taxon>
        <taxon>Rhodobacter</taxon>
    </lineage>
</organism>
<keyword evidence="2" id="KW-1185">Reference proteome</keyword>
<reference evidence="1 2" key="1">
    <citation type="submission" date="2009-08" db="EMBL/GenBank/DDBJ databases">
        <title>The draft genome of Rhodobacter sp. SW2.</title>
        <authorList>
            <consortium name="US DOE Joint Genome Institute (JGI-PGF)"/>
            <person name="Lucas S."/>
            <person name="Copeland A."/>
            <person name="Lapidus A."/>
            <person name="Glavina del Rio T."/>
            <person name="Tice H."/>
            <person name="Bruce D."/>
            <person name="Goodwin L."/>
            <person name="Pitluck S."/>
            <person name="Larimer F."/>
            <person name="Land M.L."/>
            <person name="Hauser L."/>
            <person name="Emerson D."/>
        </authorList>
    </citation>
    <scope>NUCLEOTIDE SEQUENCE [LARGE SCALE GENOMIC DNA]</scope>
    <source>
        <strain evidence="1 2">SW2</strain>
    </source>
</reference>
<comment type="caution">
    <text evidence="1">The sequence shown here is derived from an EMBL/GenBank/DDBJ whole genome shotgun (WGS) entry which is preliminary data.</text>
</comment>
<dbReference type="AlphaFoldDB" id="C8S2T8"/>